<reference evidence="1 2" key="1">
    <citation type="submission" date="2018-03" db="EMBL/GenBank/DDBJ databases">
        <title>Draft Genome Sequences of the Obligatory Marine Myxobacteria Enhygromyxa salina SWB005.</title>
        <authorList>
            <person name="Poehlein A."/>
            <person name="Moghaddam J.A."/>
            <person name="Harms H."/>
            <person name="Alanjari M."/>
            <person name="Koenig G.M."/>
            <person name="Daniel R."/>
            <person name="Schaeberle T.F."/>
        </authorList>
    </citation>
    <scope>NUCLEOTIDE SEQUENCE [LARGE SCALE GENOMIC DNA]</scope>
    <source>
        <strain evidence="1 2">SWB005</strain>
    </source>
</reference>
<dbReference type="AlphaFoldDB" id="A0A2S9XX54"/>
<sequence length="258" mass="28226">MSAAAIVELEQLVSGWQPDFAERVVGADPELVAAIGAKLGAELSPEHQAFLLRMGADSDGLNGYGDAAIDLRAEALLEFVEAELNPDPRAFVIAGVPSDDATPPLMFDRRAQTEPAPLVRLALGDGITPIVNPEHPSLISMLFGFAFTQKCLPRFEWEVHLQSPGTRLPRFPDSPPGRWLPRFAWITAQLGFARVAQTGPWWVCGEHEAAAVMMYECPGFSPDVRVAAHDKVELMRVAELLSDNLELVLRPNSLRQPE</sequence>
<evidence type="ECO:0000313" key="1">
    <source>
        <dbReference type="EMBL" id="PRP97432.1"/>
    </source>
</evidence>
<name>A0A2S9XX54_9BACT</name>
<protein>
    <recommendedName>
        <fullName evidence="3">Knr4/Smi1-like domain-containing protein</fullName>
    </recommendedName>
</protein>
<dbReference type="Proteomes" id="UP000237968">
    <property type="component" value="Unassembled WGS sequence"/>
</dbReference>
<organism evidence="1 2">
    <name type="scientific">Enhygromyxa salina</name>
    <dbReference type="NCBI Taxonomy" id="215803"/>
    <lineage>
        <taxon>Bacteria</taxon>
        <taxon>Pseudomonadati</taxon>
        <taxon>Myxococcota</taxon>
        <taxon>Polyangia</taxon>
        <taxon>Nannocystales</taxon>
        <taxon>Nannocystaceae</taxon>
        <taxon>Enhygromyxa</taxon>
    </lineage>
</organism>
<keyword evidence="2" id="KW-1185">Reference proteome</keyword>
<evidence type="ECO:0008006" key="3">
    <source>
        <dbReference type="Google" id="ProtNLM"/>
    </source>
</evidence>
<comment type="caution">
    <text evidence="1">The sequence shown here is derived from an EMBL/GenBank/DDBJ whole genome shotgun (WGS) entry which is preliminary data.</text>
</comment>
<proteinExistence type="predicted"/>
<accession>A0A2S9XX54</accession>
<evidence type="ECO:0000313" key="2">
    <source>
        <dbReference type="Proteomes" id="UP000237968"/>
    </source>
</evidence>
<dbReference type="OrthoDB" id="5505885at2"/>
<gene>
    <name evidence="1" type="ORF">ENSA5_34240</name>
</gene>
<dbReference type="EMBL" id="PVNK01000158">
    <property type="protein sequence ID" value="PRP97432.1"/>
    <property type="molecule type" value="Genomic_DNA"/>
</dbReference>